<keyword evidence="5" id="KW-0732">Signal</keyword>
<keyword evidence="4" id="KW-0653">Protein transport</keyword>
<dbReference type="AlphaFoldDB" id="A0A7H9B3N3"/>
<dbReference type="PANTHER" id="PTHR40787:SF3">
    <property type="entry name" value="PROTEIN TRANSPORT PROTEIN SEC39"/>
    <property type="match status" value="1"/>
</dbReference>
<comment type="subcellular location">
    <subcellularLocation>
        <location evidence="1">Endoplasmic reticulum</location>
    </subcellularLocation>
</comment>
<evidence type="ECO:0000256" key="2">
    <source>
        <dbReference type="ARBA" id="ARBA00022448"/>
    </source>
</evidence>
<keyword evidence="3" id="KW-0256">Endoplasmic reticulum</keyword>
<evidence type="ECO:0000313" key="7">
    <source>
        <dbReference type="EMBL" id="QLG73103.1"/>
    </source>
</evidence>
<evidence type="ECO:0000259" key="6">
    <source>
        <dbReference type="Pfam" id="PF08314"/>
    </source>
</evidence>
<accession>A0A7H9B3N3</accession>
<dbReference type="InterPro" id="IPR013244">
    <property type="entry name" value="Sec39_domain"/>
</dbReference>
<evidence type="ECO:0000256" key="4">
    <source>
        <dbReference type="ARBA" id="ARBA00022927"/>
    </source>
</evidence>
<dbReference type="RefSeq" id="XP_037144830.1">
    <property type="nucleotide sequence ID" value="XM_037288935.1"/>
</dbReference>
<dbReference type="GO" id="GO:0015031">
    <property type="term" value="P:protein transport"/>
    <property type="evidence" value="ECO:0007669"/>
    <property type="project" value="UniProtKB-KW"/>
</dbReference>
<dbReference type="GO" id="GO:0006890">
    <property type="term" value="P:retrograde vesicle-mediated transport, Golgi to endoplasmic reticulum"/>
    <property type="evidence" value="ECO:0007669"/>
    <property type="project" value="InterPro"/>
</dbReference>
<evidence type="ECO:0000313" key="8">
    <source>
        <dbReference type="Proteomes" id="UP000509704"/>
    </source>
</evidence>
<evidence type="ECO:0000256" key="1">
    <source>
        <dbReference type="ARBA" id="ARBA00004240"/>
    </source>
</evidence>
<protein>
    <recommendedName>
        <fullName evidence="6">Sec39 domain-containing protein</fullName>
    </recommendedName>
</protein>
<evidence type="ECO:0000256" key="5">
    <source>
        <dbReference type="SAM" id="SignalP"/>
    </source>
</evidence>
<dbReference type="Proteomes" id="UP000509704">
    <property type="component" value="Chromosome 5"/>
</dbReference>
<dbReference type="EMBL" id="CP058608">
    <property type="protein sequence ID" value="QLG73103.1"/>
    <property type="molecule type" value="Genomic_DNA"/>
</dbReference>
<proteinExistence type="predicted"/>
<dbReference type="GO" id="GO:0005783">
    <property type="term" value="C:endoplasmic reticulum"/>
    <property type="evidence" value="ECO:0007669"/>
    <property type="project" value="UniProtKB-SubCell"/>
</dbReference>
<dbReference type="OrthoDB" id="342024at2759"/>
<keyword evidence="8" id="KW-1185">Reference proteome</keyword>
<dbReference type="PANTHER" id="PTHR40787">
    <property type="entry name" value="SECRETED PROTEIN"/>
    <property type="match status" value="1"/>
</dbReference>
<evidence type="ECO:0000256" key="3">
    <source>
        <dbReference type="ARBA" id="ARBA00022824"/>
    </source>
</evidence>
<sequence>MNFKTSATLMLDVQLYLISCVFAARADATNLKRVLSALEDPKAVLDATCVLWPELSDPGPLEFIFRTERSDFSSHDELLVSVLGCDKQLICITEMDSDSIHDRYTITKNYVKNSLQAIEKNSRFELENFESHWLRNRTILCDNMKPENTALYKPLWQAVMDNNIEFTKWVKGVVEPLIHMNSRLGNFIKIKDFEKMDDVEIFKLMLDDKSGLHTRTTITREIIPYIKFTDTYDIFLETVFTVDFFSFESYENFNLFRQLYTALRDLSSETLEGHLQEKSLVIIFENSSRFLRVSSLDSLRDFLQNIDDNVPAGKHDLTAGAIKLYLTYMDTSLSGYDLKSIFAITQEEESAQAAHFASMIKNLISQIHSNPHAASMIFQVMDSSTVGKQEIFTHLSGKEKTSILIETALELGDFDLLRQFIIRYNSVVKEDVLLKYFWHFFNNASNGLSSRPEIMKAEKTLDLLLQTDSTKYAHLRVLLQVANELSQYSLNLGKGVPFKPSDILNYTSRPFDLISLLLELNQGLYKDSYKISILLRNLKIAFKTSNNGNDKIVKEEHARLLSLQIDHSLVNMDFLFAIEKTKELLTLDDSKQYWATIFQVAKFMNPNWNDGEIPTEILVFQLEITGELLHFCPIEEIEAVISHWSTLELELMTRDLIQDPYSLERQKGSENFLNFETASGISSTLSRLLSGSNTF</sequence>
<keyword evidence="2" id="KW-0813">Transport</keyword>
<reference evidence="7 8" key="1">
    <citation type="submission" date="2020-07" db="EMBL/GenBank/DDBJ databases">
        <title>The yeast mating-type switching endonuclease HO is a domesticated member of an unorthodox homing genetic element family.</title>
        <authorList>
            <person name="Coughlan A.Y."/>
            <person name="Lombardi L."/>
            <person name="Braun-Galleani S."/>
            <person name="Martos A.R."/>
            <person name="Galeote V."/>
            <person name="Bigey F."/>
            <person name="Dequin S."/>
            <person name="Byrne K.P."/>
            <person name="Wolfe K.H."/>
        </authorList>
    </citation>
    <scope>NUCLEOTIDE SEQUENCE [LARGE SCALE GENOMIC DNA]</scope>
    <source>
        <strain evidence="7 8">NRRL Y-6702</strain>
    </source>
</reference>
<dbReference type="GeneID" id="59236845"/>
<name>A0A7H9B3N3_ZYGMR</name>
<dbReference type="KEGG" id="zmk:HG535_0E01870"/>
<feature type="domain" description="Sec39" evidence="6">
    <location>
        <begin position="16"/>
        <end position="229"/>
    </location>
</feature>
<feature type="domain" description="Sec39" evidence="6">
    <location>
        <begin position="335"/>
        <end position="665"/>
    </location>
</feature>
<organism evidence="7 8">
    <name type="scientific">Zygotorulaspora mrakii</name>
    <name type="common">Zygosaccharomyces mrakii</name>
    <dbReference type="NCBI Taxonomy" id="42260"/>
    <lineage>
        <taxon>Eukaryota</taxon>
        <taxon>Fungi</taxon>
        <taxon>Dikarya</taxon>
        <taxon>Ascomycota</taxon>
        <taxon>Saccharomycotina</taxon>
        <taxon>Saccharomycetes</taxon>
        <taxon>Saccharomycetales</taxon>
        <taxon>Saccharomycetaceae</taxon>
        <taxon>Zygotorulaspora</taxon>
    </lineage>
</organism>
<feature type="signal peptide" evidence="5">
    <location>
        <begin position="1"/>
        <end position="23"/>
    </location>
</feature>
<feature type="chain" id="PRO_5028856029" description="Sec39 domain-containing protein" evidence="5">
    <location>
        <begin position="24"/>
        <end position="695"/>
    </location>
</feature>
<gene>
    <name evidence="7" type="ORF">HG535_0E01870</name>
</gene>
<dbReference type="Pfam" id="PF08314">
    <property type="entry name" value="Sec39"/>
    <property type="match status" value="2"/>
</dbReference>